<dbReference type="EMBL" id="JACBKZ010000001">
    <property type="protein sequence ID" value="KAF5961180.1"/>
    <property type="molecule type" value="Genomic_DNA"/>
</dbReference>
<name>A0A7J7I830_CAMSI</name>
<evidence type="ECO:0000313" key="4">
    <source>
        <dbReference type="Proteomes" id="UP000593564"/>
    </source>
</evidence>
<dbReference type="Proteomes" id="UP000593564">
    <property type="component" value="Unassembled WGS sequence"/>
</dbReference>
<proteinExistence type="predicted"/>
<evidence type="ECO:0000313" key="3">
    <source>
        <dbReference type="EMBL" id="KAF5961180.1"/>
    </source>
</evidence>
<feature type="transmembrane region" description="Helical" evidence="2">
    <location>
        <begin position="40"/>
        <end position="58"/>
    </location>
</feature>
<keyword evidence="4" id="KW-1185">Reference proteome</keyword>
<keyword evidence="2" id="KW-0812">Transmembrane</keyword>
<comment type="caution">
    <text evidence="3">The sequence shown here is derived from an EMBL/GenBank/DDBJ whole genome shotgun (WGS) entry which is preliminary data.</text>
</comment>
<protein>
    <submittedName>
        <fullName evidence="3">Uncharacterized protein</fullName>
    </submittedName>
</protein>
<keyword evidence="2" id="KW-1133">Transmembrane helix</keyword>
<feature type="compositionally biased region" description="Basic and acidic residues" evidence="1">
    <location>
        <begin position="16"/>
        <end position="28"/>
    </location>
</feature>
<feature type="region of interest" description="Disordered" evidence="1">
    <location>
        <begin position="1"/>
        <end position="28"/>
    </location>
</feature>
<organism evidence="3 4">
    <name type="scientific">Camellia sinensis</name>
    <name type="common">Tea plant</name>
    <name type="synonym">Thea sinensis</name>
    <dbReference type="NCBI Taxonomy" id="4442"/>
    <lineage>
        <taxon>Eukaryota</taxon>
        <taxon>Viridiplantae</taxon>
        <taxon>Streptophyta</taxon>
        <taxon>Embryophyta</taxon>
        <taxon>Tracheophyta</taxon>
        <taxon>Spermatophyta</taxon>
        <taxon>Magnoliopsida</taxon>
        <taxon>eudicotyledons</taxon>
        <taxon>Gunneridae</taxon>
        <taxon>Pentapetalae</taxon>
        <taxon>asterids</taxon>
        <taxon>Ericales</taxon>
        <taxon>Theaceae</taxon>
        <taxon>Camellia</taxon>
    </lineage>
</organism>
<reference evidence="4" key="1">
    <citation type="journal article" date="2020" name="Nat. Commun.">
        <title>Genome assembly of wild tea tree DASZ reveals pedigree and selection history of tea varieties.</title>
        <authorList>
            <person name="Zhang W."/>
            <person name="Zhang Y."/>
            <person name="Qiu H."/>
            <person name="Guo Y."/>
            <person name="Wan H."/>
            <person name="Zhang X."/>
            <person name="Scossa F."/>
            <person name="Alseekh S."/>
            <person name="Zhang Q."/>
            <person name="Wang P."/>
            <person name="Xu L."/>
            <person name="Schmidt M.H."/>
            <person name="Jia X."/>
            <person name="Li D."/>
            <person name="Zhu A."/>
            <person name="Guo F."/>
            <person name="Chen W."/>
            <person name="Ni D."/>
            <person name="Usadel B."/>
            <person name="Fernie A.R."/>
            <person name="Wen W."/>
        </authorList>
    </citation>
    <scope>NUCLEOTIDE SEQUENCE [LARGE SCALE GENOMIC DNA]</scope>
    <source>
        <strain evidence="4">cv. G240</strain>
    </source>
</reference>
<reference evidence="3 4" key="2">
    <citation type="submission" date="2020-07" db="EMBL/GenBank/DDBJ databases">
        <title>Genome assembly of wild tea tree DASZ reveals pedigree and selection history of tea varieties.</title>
        <authorList>
            <person name="Zhang W."/>
        </authorList>
    </citation>
    <scope>NUCLEOTIDE SEQUENCE [LARGE SCALE GENOMIC DNA]</scope>
    <source>
        <strain evidence="4">cv. G240</strain>
        <tissue evidence="3">Leaf</tissue>
    </source>
</reference>
<accession>A0A7J7I830</accession>
<sequence>MDKEAFLGGESTSGGSRDRSSHFPRRSDAISHGSLTRRSLLLLIWLKMVLVFLSKFLISQAMKLQQSFTSYLFNLTYFGPLISLL</sequence>
<evidence type="ECO:0000256" key="1">
    <source>
        <dbReference type="SAM" id="MobiDB-lite"/>
    </source>
</evidence>
<keyword evidence="2" id="KW-0472">Membrane</keyword>
<dbReference type="AlphaFoldDB" id="A0A7J7I830"/>
<evidence type="ECO:0000256" key="2">
    <source>
        <dbReference type="SAM" id="Phobius"/>
    </source>
</evidence>
<gene>
    <name evidence="3" type="ORF">HYC85_002389</name>
</gene>